<sequence length="197" mass="19611">MNTTDTGIATPTVAPPVGVMVLSSIGGGAGAFLGVAEAVVAGALGCRGAAGAEVLCVGEGEEEAEEAGAEGAVALAVGAGAAAVVCGAAPSAAAEVPPAPQAPAPASTAPTRNTVPMLPFLRPILAASLLSFGQRSPSRVAPRVRTPKRLAQSEQSAYQIRAFHGCTRRECCHIEKQFGHAQGEIQPVPNSIIGIDL</sequence>
<proteinExistence type="predicted"/>
<organism evidence="1 2">
    <name type="scientific">Streptomyces tremellae</name>
    <dbReference type="NCBI Taxonomy" id="1124239"/>
    <lineage>
        <taxon>Bacteria</taxon>
        <taxon>Bacillati</taxon>
        <taxon>Actinomycetota</taxon>
        <taxon>Actinomycetes</taxon>
        <taxon>Kitasatosporales</taxon>
        <taxon>Streptomycetaceae</taxon>
        <taxon>Streptomyces</taxon>
    </lineage>
</organism>
<dbReference type="EMBL" id="BAABEP010000029">
    <property type="protein sequence ID" value="GAA3739028.1"/>
    <property type="molecule type" value="Genomic_DNA"/>
</dbReference>
<accession>A0ABP7FLU8</accession>
<evidence type="ECO:0000313" key="1">
    <source>
        <dbReference type="EMBL" id="GAA3739028.1"/>
    </source>
</evidence>
<reference evidence="2" key="1">
    <citation type="journal article" date="2019" name="Int. J. Syst. Evol. Microbiol.">
        <title>The Global Catalogue of Microorganisms (GCM) 10K type strain sequencing project: providing services to taxonomists for standard genome sequencing and annotation.</title>
        <authorList>
            <consortium name="The Broad Institute Genomics Platform"/>
            <consortium name="The Broad Institute Genome Sequencing Center for Infectious Disease"/>
            <person name="Wu L."/>
            <person name="Ma J."/>
        </authorList>
    </citation>
    <scope>NUCLEOTIDE SEQUENCE [LARGE SCALE GENOMIC DNA]</scope>
    <source>
        <strain evidence="2">JCM 30846</strain>
    </source>
</reference>
<comment type="caution">
    <text evidence="1">The sequence shown here is derived from an EMBL/GenBank/DDBJ whole genome shotgun (WGS) entry which is preliminary data.</text>
</comment>
<keyword evidence="2" id="KW-1185">Reference proteome</keyword>
<gene>
    <name evidence="1" type="ORF">GCM10023082_40220</name>
</gene>
<evidence type="ECO:0000313" key="2">
    <source>
        <dbReference type="Proteomes" id="UP001499884"/>
    </source>
</evidence>
<dbReference type="Proteomes" id="UP001499884">
    <property type="component" value="Unassembled WGS sequence"/>
</dbReference>
<name>A0ABP7FLU8_9ACTN</name>
<protein>
    <submittedName>
        <fullName evidence="1">Uncharacterized protein</fullName>
    </submittedName>
</protein>